<comment type="function">
    <text evidence="10 12">Specifically methylates the N3 position of the uracil ring of uridine 1498 (m3U1498) in 16S rRNA. Acts on the fully assembled 30S ribosomal subunit.</text>
</comment>
<dbReference type="PANTHER" id="PTHR30027">
    <property type="entry name" value="RIBOSOMAL RNA SMALL SUBUNIT METHYLTRANSFERASE E"/>
    <property type="match status" value="1"/>
</dbReference>
<dbReference type="InterPro" id="IPR029028">
    <property type="entry name" value="Alpha/beta_knot_MTases"/>
</dbReference>
<dbReference type="SUPFAM" id="SSF88697">
    <property type="entry name" value="PUA domain-like"/>
    <property type="match status" value="1"/>
</dbReference>
<dbReference type="PIRSF" id="PIRSF015601">
    <property type="entry name" value="MTase_slr0722"/>
    <property type="match status" value="1"/>
</dbReference>
<dbReference type="Gene3D" id="3.40.1280.10">
    <property type="match status" value="1"/>
</dbReference>
<dbReference type="SUPFAM" id="SSF75217">
    <property type="entry name" value="alpha/beta knot"/>
    <property type="match status" value="1"/>
</dbReference>
<feature type="domain" description="Ribosomal RNA small subunit methyltransferase E methyltransferase" evidence="13">
    <location>
        <begin position="71"/>
        <end position="237"/>
    </location>
</feature>
<evidence type="ECO:0000256" key="9">
    <source>
        <dbReference type="ARBA" id="ARBA00022691"/>
    </source>
</evidence>
<dbReference type="Proteomes" id="UP000007488">
    <property type="component" value="Chromosome"/>
</dbReference>
<dbReference type="RefSeq" id="WP_013625584.1">
    <property type="nucleotide sequence ID" value="NC_015172.1"/>
</dbReference>
<reference evidence="15 16" key="1">
    <citation type="journal article" date="2011" name="Stand. Genomic Sci.">
        <title>Complete genome sequence of Syntrophobotulus glycolicus type strain (FlGlyR).</title>
        <authorList>
            <person name="Han C."/>
            <person name="Mwirichia R."/>
            <person name="Chertkov O."/>
            <person name="Held B."/>
            <person name="Lapidus A."/>
            <person name="Nolan M."/>
            <person name="Lucas S."/>
            <person name="Hammon N."/>
            <person name="Deshpande S."/>
            <person name="Cheng J.F."/>
            <person name="Tapia R."/>
            <person name="Goodwin L."/>
            <person name="Pitluck S."/>
            <person name="Huntemann M."/>
            <person name="Liolios K."/>
            <person name="Ivanova N."/>
            <person name="Pagani I."/>
            <person name="Mavromatis K."/>
            <person name="Ovchinikova G."/>
            <person name="Pati A."/>
            <person name="Chen A."/>
            <person name="Palaniappan K."/>
            <person name="Land M."/>
            <person name="Hauser L."/>
            <person name="Brambilla E.M."/>
            <person name="Rohde M."/>
            <person name="Spring S."/>
            <person name="Sikorski J."/>
            <person name="Goker M."/>
            <person name="Woyke T."/>
            <person name="Bristow J."/>
            <person name="Eisen J.A."/>
            <person name="Markowitz V."/>
            <person name="Hugenholtz P."/>
            <person name="Kyrpides N.C."/>
            <person name="Klenk H.P."/>
            <person name="Detter J.C."/>
        </authorList>
    </citation>
    <scope>NUCLEOTIDE SEQUENCE [LARGE SCALE GENOMIC DNA]</scope>
    <source>
        <strain evidence="16">DSM 8271 / FlGlyR</strain>
    </source>
</reference>
<keyword evidence="9 12" id="KW-0949">S-adenosyl-L-methionine</keyword>
<organism evidence="15 16">
    <name type="scientific">Syntrophobotulus glycolicus (strain DSM 8271 / FlGlyR)</name>
    <dbReference type="NCBI Taxonomy" id="645991"/>
    <lineage>
        <taxon>Bacteria</taxon>
        <taxon>Bacillati</taxon>
        <taxon>Bacillota</taxon>
        <taxon>Clostridia</taxon>
        <taxon>Eubacteriales</taxon>
        <taxon>Desulfitobacteriaceae</taxon>
        <taxon>Syntrophobotulus</taxon>
    </lineage>
</organism>
<dbReference type="OrthoDB" id="9815641at2"/>
<sequence>MHRFRISSIDQDYFLIDGEELHHLTRVLRLGPGEEILGFDHSGRLWRGAIREINKEQAVCSVIRAEIPETEAKVKVYLIVGLSKGEKMELVIQKGTELGMTGLIPLRTRRSVMKLEGTKAEERVDRWRKIAGEAVKQCGRVIQPAVAPVLDWQDLPAYLPADTQWLIPFEGEKTVSLKACLKSFDPSLPMALIIGPEGGFEPQEVLWAKEKLGAKSISLGSRILRAETAAIAALTIVLAFYGDLG</sequence>
<dbReference type="InterPro" id="IPR006700">
    <property type="entry name" value="RsmE"/>
</dbReference>
<dbReference type="NCBIfam" id="TIGR00046">
    <property type="entry name" value="RsmE family RNA methyltransferase"/>
    <property type="match status" value="1"/>
</dbReference>
<proteinExistence type="inferred from homology"/>
<dbReference type="InterPro" id="IPR046886">
    <property type="entry name" value="RsmE_MTase_dom"/>
</dbReference>
<protein>
    <recommendedName>
        <fullName evidence="4 12">Ribosomal RNA small subunit methyltransferase E</fullName>
        <ecNumber evidence="3 12">2.1.1.193</ecNumber>
    </recommendedName>
</protein>
<keyword evidence="6 12" id="KW-0698">rRNA processing</keyword>
<evidence type="ECO:0000256" key="3">
    <source>
        <dbReference type="ARBA" id="ARBA00012328"/>
    </source>
</evidence>
<comment type="subcellular location">
    <subcellularLocation>
        <location evidence="1 12">Cytoplasm</location>
    </subcellularLocation>
</comment>
<evidence type="ECO:0000313" key="16">
    <source>
        <dbReference type="Proteomes" id="UP000007488"/>
    </source>
</evidence>
<feature type="domain" description="Ribosomal RNA small subunit methyltransferase E PUA-like" evidence="14">
    <location>
        <begin position="16"/>
        <end position="62"/>
    </location>
</feature>
<dbReference type="GO" id="GO:0070475">
    <property type="term" value="P:rRNA base methylation"/>
    <property type="evidence" value="ECO:0007669"/>
    <property type="project" value="TreeGrafter"/>
</dbReference>
<evidence type="ECO:0000256" key="6">
    <source>
        <dbReference type="ARBA" id="ARBA00022552"/>
    </source>
</evidence>
<dbReference type="GO" id="GO:0070042">
    <property type="term" value="F:rRNA (uridine-N3-)-methyltransferase activity"/>
    <property type="evidence" value="ECO:0007669"/>
    <property type="project" value="TreeGrafter"/>
</dbReference>
<keyword evidence="5 12" id="KW-0963">Cytoplasm</keyword>
<dbReference type="KEGG" id="sgy:Sgly_2434"/>
<dbReference type="AlphaFoldDB" id="F0SVE6"/>
<keyword evidence="8 12" id="KW-0808">Transferase</keyword>
<evidence type="ECO:0000256" key="1">
    <source>
        <dbReference type="ARBA" id="ARBA00004496"/>
    </source>
</evidence>
<dbReference type="STRING" id="645991.Sgly_2434"/>
<evidence type="ECO:0000256" key="4">
    <source>
        <dbReference type="ARBA" id="ARBA00013673"/>
    </source>
</evidence>
<keyword evidence="7 12" id="KW-0489">Methyltransferase</keyword>
<evidence type="ECO:0000256" key="10">
    <source>
        <dbReference type="ARBA" id="ARBA00025699"/>
    </source>
</evidence>
<gene>
    <name evidence="15" type="ordered locus">Sgly_2434</name>
</gene>
<comment type="similarity">
    <text evidence="2 12">Belongs to the RNA methyltransferase RsmE family.</text>
</comment>
<dbReference type="InterPro" id="IPR046887">
    <property type="entry name" value="RsmE_PUA-like"/>
</dbReference>
<dbReference type="InterPro" id="IPR015947">
    <property type="entry name" value="PUA-like_sf"/>
</dbReference>
<evidence type="ECO:0000256" key="5">
    <source>
        <dbReference type="ARBA" id="ARBA00022490"/>
    </source>
</evidence>
<dbReference type="PANTHER" id="PTHR30027:SF3">
    <property type="entry name" value="16S RRNA (URACIL(1498)-N(3))-METHYLTRANSFERASE"/>
    <property type="match status" value="1"/>
</dbReference>
<dbReference type="eggNOG" id="COG1385">
    <property type="taxonomic scope" value="Bacteria"/>
</dbReference>
<evidence type="ECO:0000256" key="8">
    <source>
        <dbReference type="ARBA" id="ARBA00022679"/>
    </source>
</evidence>
<evidence type="ECO:0000259" key="14">
    <source>
        <dbReference type="Pfam" id="PF20260"/>
    </source>
</evidence>
<dbReference type="InterPro" id="IPR029026">
    <property type="entry name" value="tRNA_m1G_MTases_N"/>
</dbReference>
<comment type="catalytic activity">
    <reaction evidence="11 12">
        <text>uridine(1498) in 16S rRNA + S-adenosyl-L-methionine = N(3)-methyluridine(1498) in 16S rRNA + S-adenosyl-L-homocysteine + H(+)</text>
        <dbReference type="Rhea" id="RHEA:42920"/>
        <dbReference type="Rhea" id="RHEA-COMP:10283"/>
        <dbReference type="Rhea" id="RHEA-COMP:10284"/>
        <dbReference type="ChEBI" id="CHEBI:15378"/>
        <dbReference type="ChEBI" id="CHEBI:57856"/>
        <dbReference type="ChEBI" id="CHEBI:59789"/>
        <dbReference type="ChEBI" id="CHEBI:65315"/>
        <dbReference type="ChEBI" id="CHEBI:74502"/>
        <dbReference type="EC" id="2.1.1.193"/>
    </reaction>
</comment>
<dbReference type="EC" id="2.1.1.193" evidence="3 12"/>
<evidence type="ECO:0000259" key="13">
    <source>
        <dbReference type="Pfam" id="PF04452"/>
    </source>
</evidence>
<dbReference type="Pfam" id="PF04452">
    <property type="entry name" value="Methyltrans_RNA"/>
    <property type="match status" value="1"/>
</dbReference>
<evidence type="ECO:0000313" key="15">
    <source>
        <dbReference type="EMBL" id="ADY56719.1"/>
    </source>
</evidence>
<dbReference type="CDD" id="cd18084">
    <property type="entry name" value="RsmE-like"/>
    <property type="match status" value="1"/>
</dbReference>
<accession>F0SVE6</accession>
<evidence type="ECO:0000256" key="11">
    <source>
        <dbReference type="ARBA" id="ARBA00047944"/>
    </source>
</evidence>
<evidence type="ECO:0000256" key="7">
    <source>
        <dbReference type="ARBA" id="ARBA00022603"/>
    </source>
</evidence>
<dbReference type="EMBL" id="CP002547">
    <property type="protein sequence ID" value="ADY56719.1"/>
    <property type="molecule type" value="Genomic_DNA"/>
</dbReference>
<dbReference type="GO" id="GO:0005737">
    <property type="term" value="C:cytoplasm"/>
    <property type="evidence" value="ECO:0007669"/>
    <property type="project" value="UniProtKB-SubCell"/>
</dbReference>
<keyword evidence="16" id="KW-1185">Reference proteome</keyword>
<dbReference type="HOGENOM" id="CLU_067442_3_0_9"/>
<name>F0SVE6_SYNGF</name>
<evidence type="ECO:0000256" key="12">
    <source>
        <dbReference type="PIRNR" id="PIRNR015601"/>
    </source>
</evidence>
<evidence type="ECO:0000256" key="2">
    <source>
        <dbReference type="ARBA" id="ARBA00005528"/>
    </source>
</evidence>
<reference evidence="16" key="2">
    <citation type="submission" date="2011-02" db="EMBL/GenBank/DDBJ databases">
        <title>The complete genome of Syntrophobotulus glycolicus DSM 8271.</title>
        <authorList>
            <person name="Lucas S."/>
            <person name="Copeland A."/>
            <person name="Lapidus A."/>
            <person name="Bruce D."/>
            <person name="Goodwin L."/>
            <person name="Pitluck S."/>
            <person name="Kyrpides N."/>
            <person name="Mavromatis K."/>
            <person name="Pagani I."/>
            <person name="Ivanova N."/>
            <person name="Mikhailova N."/>
            <person name="Chertkov O."/>
            <person name="Held B."/>
            <person name="Detter J.C."/>
            <person name="Tapia R."/>
            <person name="Han C."/>
            <person name="Land M."/>
            <person name="Hauser L."/>
            <person name="Markowitz V."/>
            <person name="Cheng J.-F."/>
            <person name="Hugenholtz P."/>
            <person name="Woyke T."/>
            <person name="Wu D."/>
            <person name="Spring S."/>
            <person name="Schroeder M."/>
            <person name="Brambilla E."/>
            <person name="Klenk H.-P."/>
            <person name="Eisen J.A."/>
        </authorList>
    </citation>
    <scope>NUCLEOTIDE SEQUENCE [LARGE SCALE GENOMIC DNA]</scope>
    <source>
        <strain evidence="16">DSM 8271 / FlGlyR</strain>
    </source>
</reference>
<dbReference type="Pfam" id="PF20260">
    <property type="entry name" value="PUA_4"/>
    <property type="match status" value="1"/>
</dbReference>